<dbReference type="Gene3D" id="3.40.50.300">
    <property type="entry name" value="P-loop containing nucleotide triphosphate hydrolases"/>
    <property type="match status" value="1"/>
</dbReference>
<feature type="compositionally biased region" description="Basic and acidic residues" evidence="2">
    <location>
        <begin position="1377"/>
        <end position="1386"/>
    </location>
</feature>
<dbReference type="InterPro" id="IPR010441">
    <property type="entry name" value="CH_2"/>
</dbReference>
<feature type="domain" description="Calponin-homology (CH)" evidence="3">
    <location>
        <begin position="1"/>
        <end position="105"/>
    </location>
</feature>
<feature type="coiled-coil region" evidence="1">
    <location>
        <begin position="152"/>
        <end position="202"/>
    </location>
</feature>
<dbReference type="Pfam" id="PF00406">
    <property type="entry name" value="ADK"/>
    <property type="match status" value="1"/>
</dbReference>
<dbReference type="Proteomes" id="UP000009022">
    <property type="component" value="Unassembled WGS sequence"/>
</dbReference>
<evidence type="ECO:0000256" key="2">
    <source>
        <dbReference type="SAM" id="MobiDB-lite"/>
    </source>
</evidence>
<dbReference type="InterPro" id="IPR054517">
    <property type="entry name" value="SPEF2_D5"/>
</dbReference>
<dbReference type="InterPro" id="IPR011992">
    <property type="entry name" value="EF-hand-dom_pair"/>
</dbReference>
<feature type="region of interest" description="Disordered" evidence="2">
    <location>
        <begin position="1028"/>
        <end position="1115"/>
    </location>
</feature>
<feature type="compositionally biased region" description="Basic residues" evidence="2">
    <location>
        <begin position="1057"/>
        <end position="1072"/>
    </location>
</feature>
<feature type="region of interest" description="Disordered" evidence="2">
    <location>
        <begin position="1320"/>
        <end position="1435"/>
    </location>
</feature>
<dbReference type="EMBL" id="DS985247">
    <property type="protein sequence ID" value="EDV23473.1"/>
    <property type="molecule type" value="Genomic_DNA"/>
</dbReference>
<dbReference type="InterPro" id="IPR027417">
    <property type="entry name" value="P-loop_NTPase"/>
</dbReference>
<evidence type="ECO:0000313" key="5">
    <source>
        <dbReference type="Proteomes" id="UP000009022"/>
    </source>
</evidence>
<evidence type="ECO:0000313" key="4">
    <source>
        <dbReference type="EMBL" id="EDV23473.1"/>
    </source>
</evidence>
<feature type="compositionally biased region" description="Basic and acidic residues" evidence="2">
    <location>
        <begin position="717"/>
        <end position="728"/>
    </location>
</feature>
<dbReference type="FunCoup" id="B3S0Y6">
    <property type="interactions" value="238"/>
</dbReference>
<dbReference type="eggNOG" id="KOG3078">
    <property type="taxonomic scope" value="Eukaryota"/>
</dbReference>
<feature type="region of interest" description="Disordered" evidence="2">
    <location>
        <begin position="805"/>
        <end position="844"/>
    </location>
</feature>
<accession>B3S0Y6</accession>
<feature type="compositionally biased region" description="Basic and acidic residues" evidence="2">
    <location>
        <begin position="1464"/>
        <end position="1483"/>
    </location>
</feature>
<dbReference type="SUPFAM" id="SSF47473">
    <property type="entry name" value="EF-hand"/>
    <property type="match status" value="1"/>
</dbReference>
<dbReference type="CTD" id="6755267"/>
<feature type="region of interest" description="Disordered" evidence="2">
    <location>
        <begin position="1851"/>
        <end position="1880"/>
    </location>
</feature>
<dbReference type="SUPFAM" id="SSF52540">
    <property type="entry name" value="P-loop containing nucleoside triphosphate hydrolases"/>
    <property type="match status" value="1"/>
</dbReference>
<dbReference type="GO" id="GO:0005737">
    <property type="term" value="C:cytoplasm"/>
    <property type="evidence" value="ECO:0007669"/>
    <property type="project" value="UniProtKB-ARBA"/>
</dbReference>
<dbReference type="RefSeq" id="XP_002114383.1">
    <property type="nucleotide sequence ID" value="XM_002114347.1"/>
</dbReference>
<feature type="compositionally biased region" description="Basic and acidic residues" evidence="2">
    <location>
        <begin position="1028"/>
        <end position="1056"/>
    </location>
</feature>
<proteinExistence type="predicted"/>
<feature type="region of interest" description="Disordered" evidence="2">
    <location>
        <begin position="963"/>
        <end position="989"/>
    </location>
</feature>
<feature type="region of interest" description="Disordered" evidence="2">
    <location>
        <begin position="1464"/>
        <end position="1520"/>
    </location>
</feature>
<name>B3S0Y6_TRIAD</name>
<feature type="region of interest" description="Disordered" evidence="2">
    <location>
        <begin position="872"/>
        <end position="894"/>
    </location>
</feature>
<sequence>MTAILCKWLNEDVHLEREITSDNFEAEFANGYLIGQVLNKYSLQSDFGSFSKGSTSESKLNNFMLIEPTLALLDIPFNTATAKDIMYKKHGVAVRLLYELYIALNNKEKRKLTGTAMQTMKARANVALASVGSIEFKRRLTGETTRQSSLNLREIENRYNDKKKQLQDQAFKKKFLEEEQWRQEKEQQRQQELAKFRNLRQQQTEVLSRIRAAAVRIPKPPSTKKANGMSPVEMRKTQDETVVKEEIEKFENSIRNVAMPSSPLLVDFDVDMMLNDDGKPKNKLDPINIVQPNEATEYVTGIKRRVKDDLNAKEERQKRRRRVLLEQMKAYHMQEEAHHEDILVNRLMRQSQHERKIAVQLMHERHLKEVIVNNRIERENEYTQRRLKDFDDALNREAKYAELARLQYQEELKKEKALHQQILNERAERKYQKHYSMCMEIMNQIVDFSVRIGQYRELTENKLPSKLLSEWKTLFTVGIPLFDDQPEAEEDDKAEEADVTNILHEERQALLDEADFMEYNNGVGEWNPPENFDYQFPPKDNSILGHIVKTLFNTVAPPEPPVDAPEFPEFPIKACFLGKQFSGKSVTIDRLLENHRIKVIELDNLIHEAVDAFERGELDESKIQSETNEDEGALGENEMKKDNESSTNLNTTGQGSEQEGDGSKTTMQSSTSLSGIPNEDSKSKGGNLKHSGGSTYIGKAAKQSYDGSNGHLGPVQETEHKPSNDGKRRGSIMSFRASDIENYSPRAKLGFKAAKALKRGKAVDDQVMVDIITNTIKKIPQGSGWILDDFPSTYNQAKLFEKALTGYDPSPPQVKTISQAKGGSKARKKSLLAPDPKPEEKLPPPVSGIDVVILFDVKDEVVLKRATGRTKTMTSSKQYHEEFNPPPEGSRTGLNKQDKVMPVSDANYASEHVQQRLVGFHDTWSKLEKWFTKFGNLKKIDGAEDQETVFQNVETILEEVLEKLKPEPEPEPSSGVAERSLSPQQPLDLNLHPVQDASLIPENKDTPLAETPKVVVDTPNLIAVIENESKAQTEKEKNKHHPIKSEDSKDVSPRIKEKGKKFKKKSDARRRSSAMAEPVIQEQSLVRQGEAEDLNKVEEEEERPPSPPKPEPGSEDWIYVENTIELELATILSSQWENIEINYIDSCKYIFRKMRDERESTYQYFYNIRNEYKEFLRRPDLKQMLVNQWQKEYNDLAEDMRSDEETKAELHQTVMDLAEKLWNMCDKRKEDAERERDNIMKDGWLEDRVGLTTNYYITLMQAELDRVQDTCFLLKDYYMSAAGKILIEFAVPNGRLPLLELATVESSSVVVLKGTIETNSVSVQSSTGKSTSAKESVVKESRGKDRGKDRDRERDKDKEKEKDAAERGISALTSAMNHEDTEDGKTKIPLIPRRPKSAEQSKDGQSGSKEKREKKSKKEKQEEKVDSPSLHMDPDEKVINDAYNIVQEYVLMMISAELTATAAEAEKEREREHERQRDLEKAAKTKKKHKKEKVVKGRHKKQQIVVEEPVEEPPEQTAEEKEQIAIREKIREEFTAATKAEEIRLRSRLELIRSRAICDIQVIKHKAEVMYKDMDDWLGQRFRKEMESIKELTTMMRAAIESEEKIQNELKLVNDNFFIDENVMMYNIPEPPPPPSPIESSMPENFTVVQILNLAHQLSAIASNGYISKQAFIDLLHGTISLSHGQETLPDKWMLLNQTQLNDMANLVSLDKEYINWRIFLVAIMNPVPWPSRDQLLDTLKKFRQVDTDHTGFVTKAQYEKIELWFKGSPPSNQSPSLPRQYDRLGKLKEAFFDIFGHNNTSTLLLDYVDMLLYFCQARRHDIGLMRALSVTSSQPMPYISIRELTDDGLKTENEEKSTESSLHTVIEEKEEEEESESATHNNAMIPVEALVKVLNHGTYFKKKSNRFELSTTDNCTLTTSYVSDLYQELGSSTASPLPFDTIFSHPILHNAIKACKTYKKAVANSL</sequence>
<dbReference type="InterPro" id="IPR052634">
    <property type="entry name" value="Sperm_flagellar-bone_growth"/>
</dbReference>
<gene>
    <name evidence="4" type="ORF">TRIADDRAFT_58131</name>
</gene>
<dbReference type="Pfam" id="PF24082">
    <property type="entry name" value="SPEF2_C"/>
    <property type="match status" value="1"/>
</dbReference>
<dbReference type="OrthoDB" id="62528at2759"/>
<keyword evidence="5" id="KW-1185">Reference proteome</keyword>
<dbReference type="Pfam" id="PF22946">
    <property type="entry name" value="SPEF2_D5"/>
    <property type="match status" value="1"/>
</dbReference>
<dbReference type="InterPro" id="IPR056199">
    <property type="entry name" value="SPEF2_C"/>
</dbReference>
<dbReference type="STRING" id="10228.B3S0Y6"/>
<dbReference type="PROSITE" id="PS50021">
    <property type="entry name" value="CH"/>
    <property type="match status" value="1"/>
</dbReference>
<reference evidence="4 5" key="1">
    <citation type="journal article" date="2008" name="Nature">
        <title>The Trichoplax genome and the nature of placozoans.</title>
        <authorList>
            <person name="Srivastava M."/>
            <person name="Begovic E."/>
            <person name="Chapman J."/>
            <person name="Putnam N.H."/>
            <person name="Hellsten U."/>
            <person name="Kawashima T."/>
            <person name="Kuo A."/>
            <person name="Mitros T."/>
            <person name="Salamov A."/>
            <person name="Carpenter M.L."/>
            <person name="Signorovitch A.Y."/>
            <person name="Moreno M.A."/>
            <person name="Kamm K."/>
            <person name="Grimwood J."/>
            <person name="Schmutz J."/>
            <person name="Shapiro H."/>
            <person name="Grigoriev I.V."/>
            <person name="Buss L.W."/>
            <person name="Schierwater B."/>
            <person name="Dellaporta S.L."/>
            <person name="Rokhsar D.S."/>
        </authorList>
    </citation>
    <scope>NUCLEOTIDE SEQUENCE [LARGE SCALE GENOMIC DNA]</scope>
    <source>
        <strain evidence="4 5">Grell-BS-1999</strain>
    </source>
</reference>
<evidence type="ECO:0000256" key="1">
    <source>
        <dbReference type="SAM" id="Coils"/>
    </source>
</evidence>
<dbReference type="Pfam" id="PF06294">
    <property type="entry name" value="CH_2"/>
    <property type="match status" value="1"/>
</dbReference>
<dbReference type="HOGENOM" id="CLU_002424_1_0_1"/>
<feature type="region of interest" description="Disordered" evidence="2">
    <location>
        <begin position="219"/>
        <end position="238"/>
    </location>
</feature>
<feature type="compositionally biased region" description="Basic and acidic residues" evidence="2">
    <location>
        <begin position="1419"/>
        <end position="1435"/>
    </location>
</feature>
<protein>
    <recommendedName>
        <fullName evidence="3">Calponin-homology (CH) domain-containing protein</fullName>
    </recommendedName>
</protein>
<feature type="compositionally biased region" description="Polar residues" evidence="2">
    <location>
        <begin position="1320"/>
        <end position="1334"/>
    </location>
</feature>
<dbReference type="PANTHER" id="PTHR14919:SF0">
    <property type="entry name" value="SPERM FLAGELLAR PROTEIN 2"/>
    <property type="match status" value="1"/>
</dbReference>
<dbReference type="InterPro" id="IPR036872">
    <property type="entry name" value="CH_dom_sf"/>
</dbReference>
<dbReference type="PANTHER" id="PTHR14919">
    <property type="entry name" value="KPL2-RELATED"/>
    <property type="match status" value="1"/>
</dbReference>
<dbReference type="PhylomeDB" id="B3S0Y6"/>
<keyword evidence="1" id="KW-0175">Coiled coil</keyword>
<evidence type="ECO:0000259" key="3">
    <source>
        <dbReference type="PROSITE" id="PS50021"/>
    </source>
</evidence>
<feature type="compositionally biased region" description="Basic and acidic residues" evidence="2">
    <location>
        <begin position="1336"/>
        <end position="1366"/>
    </location>
</feature>
<dbReference type="Gene3D" id="1.10.418.10">
    <property type="entry name" value="Calponin-like domain"/>
    <property type="match status" value="1"/>
</dbReference>
<feature type="region of interest" description="Disordered" evidence="2">
    <location>
        <begin position="620"/>
        <end position="730"/>
    </location>
</feature>
<dbReference type="OMA" id="IMETKQQ"/>
<dbReference type="InParanoid" id="B3S0Y6"/>
<dbReference type="GeneID" id="6755267"/>
<dbReference type="InterPro" id="IPR001715">
    <property type="entry name" value="CH_dom"/>
</dbReference>
<feature type="compositionally biased region" description="Polar residues" evidence="2">
    <location>
        <begin position="645"/>
        <end position="675"/>
    </location>
</feature>
<dbReference type="KEGG" id="tad:TRIADDRAFT_58131"/>
<feature type="compositionally biased region" description="Basic and acidic residues" evidence="2">
    <location>
        <begin position="1396"/>
        <end position="1413"/>
    </location>
</feature>
<organism evidence="4 5">
    <name type="scientific">Trichoplax adhaerens</name>
    <name type="common">Trichoplax reptans</name>
    <dbReference type="NCBI Taxonomy" id="10228"/>
    <lineage>
        <taxon>Eukaryota</taxon>
        <taxon>Metazoa</taxon>
        <taxon>Placozoa</taxon>
        <taxon>Uniplacotomia</taxon>
        <taxon>Trichoplacea</taxon>
        <taxon>Trichoplacidae</taxon>
        <taxon>Trichoplax</taxon>
    </lineage>
</organism>
<feature type="compositionally biased region" description="Basic residues" evidence="2">
    <location>
        <begin position="1484"/>
        <end position="1502"/>
    </location>
</feature>